<evidence type="ECO:0000256" key="2">
    <source>
        <dbReference type="SAM" id="SignalP"/>
    </source>
</evidence>
<feature type="chain" id="PRO_5046740052" evidence="2">
    <location>
        <begin position="24"/>
        <end position="220"/>
    </location>
</feature>
<dbReference type="Pfam" id="PF14016">
    <property type="entry name" value="DUF4232"/>
    <property type="match status" value="1"/>
</dbReference>
<protein>
    <submittedName>
        <fullName evidence="4">DUF4232 domain-containing protein</fullName>
    </submittedName>
</protein>
<gene>
    <name evidence="4" type="ORF">K7472_10220</name>
</gene>
<accession>A0ABS7QPV4</accession>
<keyword evidence="2" id="KW-0732">Signal</keyword>
<name>A0ABS7QPV4_9ACTN</name>
<feature type="domain" description="DUF4232" evidence="3">
    <location>
        <begin position="94"/>
        <end position="216"/>
    </location>
</feature>
<reference evidence="4 5" key="1">
    <citation type="submission" date="2021-08" db="EMBL/GenBank/DDBJ databases">
        <title>Streptomyces sp. PTM05 isolated from lichen.</title>
        <authorList>
            <person name="Somphong A."/>
            <person name="Phongsopitanun W."/>
            <person name="Tanasupawat S."/>
        </authorList>
    </citation>
    <scope>NUCLEOTIDE SEQUENCE [LARGE SCALE GENOMIC DNA]</scope>
    <source>
        <strain evidence="4 5">Ptm05</strain>
    </source>
</reference>
<organism evidence="4 5">
    <name type="scientific">Streptantibioticus parmotrematis</name>
    <dbReference type="NCBI Taxonomy" id="2873249"/>
    <lineage>
        <taxon>Bacteria</taxon>
        <taxon>Bacillati</taxon>
        <taxon>Actinomycetota</taxon>
        <taxon>Actinomycetes</taxon>
        <taxon>Kitasatosporales</taxon>
        <taxon>Streptomycetaceae</taxon>
        <taxon>Streptantibioticus</taxon>
    </lineage>
</organism>
<dbReference type="EMBL" id="JAINVZ010000005">
    <property type="protein sequence ID" value="MBY8885219.1"/>
    <property type="molecule type" value="Genomic_DNA"/>
</dbReference>
<sequence length="220" mass="20757">MRSRTARWSLSAAVLVVAGMTLSACGPDSSDAGSSASSSSASTGSQSTGGGQAATTGGSGSGGSSSGTGGSTGSGASAGGGSGTGGGSAAGAACRTSNLSFSSSGGMAEGEVLVNLKNVGSTTCSLHGFPGVDLKGHDGTDSVTRSTMKAPTITLAPGRTTDFTLHYPPNNTGGSGVTFTTAVVTPPNETHSHTMPLGINVPVTDGSGPGITVDPVGAGK</sequence>
<feature type="region of interest" description="Disordered" evidence="1">
    <location>
        <begin position="189"/>
        <end position="220"/>
    </location>
</feature>
<dbReference type="RefSeq" id="WP_222976394.1">
    <property type="nucleotide sequence ID" value="NZ_JAINVZ010000005.1"/>
</dbReference>
<evidence type="ECO:0000256" key="1">
    <source>
        <dbReference type="SAM" id="MobiDB-lite"/>
    </source>
</evidence>
<feature type="compositionally biased region" description="Gly residues" evidence="1">
    <location>
        <begin position="47"/>
        <end position="89"/>
    </location>
</feature>
<feature type="compositionally biased region" description="Low complexity" evidence="1">
    <location>
        <begin position="28"/>
        <end position="46"/>
    </location>
</feature>
<comment type="caution">
    <text evidence="4">The sequence shown here is derived from an EMBL/GenBank/DDBJ whole genome shotgun (WGS) entry which is preliminary data.</text>
</comment>
<evidence type="ECO:0000259" key="3">
    <source>
        <dbReference type="Pfam" id="PF14016"/>
    </source>
</evidence>
<dbReference type="InterPro" id="IPR025326">
    <property type="entry name" value="DUF4232"/>
</dbReference>
<keyword evidence="5" id="KW-1185">Reference proteome</keyword>
<dbReference type="Proteomes" id="UP001198565">
    <property type="component" value="Unassembled WGS sequence"/>
</dbReference>
<proteinExistence type="predicted"/>
<feature type="signal peptide" evidence="2">
    <location>
        <begin position="1"/>
        <end position="23"/>
    </location>
</feature>
<evidence type="ECO:0000313" key="5">
    <source>
        <dbReference type="Proteomes" id="UP001198565"/>
    </source>
</evidence>
<feature type="region of interest" description="Disordered" evidence="1">
    <location>
        <begin position="27"/>
        <end position="89"/>
    </location>
</feature>
<dbReference type="PROSITE" id="PS51257">
    <property type="entry name" value="PROKAR_LIPOPROTEIN"/>
    <property type="match status" value="1"/>
</dbReference>
<evidence type="ECO:0000313" key="4">
    <source>
        <dbReference type="EMBL" id="MBY8885219.1"/>
    </source>
</evidence>